<dbReference type="RefSeq" id="WP_150154523.1">
    <property type="nucleotide sequence ID" value="NZ_CP043959.1"/>
</dbReference>
<feature type="compositionally biased region" description="Basic and acidic residues" evidence="1">
    <location>
        <begin position="1"/>
        <end position="11"/>
    </location>
</feature>
<dbReference type="EMBL" id="CP043959">
    <property type="protein sequence ID" value="QER86704.1"/>
    <property type="molecule type" value="Genomic_DNA"/>
</dbReference>
<proteinExistence type="predicted"/>
<name>A0ABX5ZPW7_STRTE</name>
<protein>
    <submittedName>
        <fullName evidence="2">Uncharacterized protein</fullName>
    </submittedName>
</protein>
<reference evidence="2 3" key="1">
    <citation type="submission" date="2019-09" db="EMBL/GenBank/DDBJ databases">
        <title>Draft genome sequence of the Ebosin-producing strain Streptomyces sp. 139.</title>
        <authorList>
            <person name="Ai L."/>
            <person name="Geng M."/>
            <person name="Ma M."/>
            <person name="Bai L."/>
        </authorList>
    </citation>
    <scope>NUCLEOTIDE SEQUENCE [LARGE SCALE GENOMIC DNA]</scope>
    <source>
        <strain evidence="2 3">139</strain>
    </source>
</reference>
<feature type="region of interest" description="Disordered" evidence="1">
    <location>
        <begin position="1"/>
        <end position="24"/>
    </location>
</feature>
<gene>
    <name evidence="2" type="ORF">F3L20_13065</name>
</gene>
<dbReference type="Proteomes" id="UP000324308">
    <property type="component" value="Chromosome"/>
</dbReference>
<organism evidence="2 3">
    <name type="scientific">Streptomyces tendae</name>
    <dbReference type="NCBI Taxonomy" id="1932"/>
    <lineage>
        <taxon>Bacteria</taxon>
        <taxon>Bacillati</taxon>
        <taxon>Actinomycetota</taxon>
        <taxon>Actinomycetes</taxon>
        <taxon>Kitasatosporales</taxon>
        <taxon>Streptomycetaceae</taxon>
        <taxon>Streptomyces</taxon>
    </lineage>
</organism>
<evidence type="ECO:0000256" key="1">
    <source>
        <dbReference type="SAM" id="MobiDB-lite"/>
    </source>
</evidence>
<accession>A0ABX5ZPW7</accession>
<evidence type="ECO:0000313" key="2">
    <source>
        <dbReference type="EMBL" id="QER86704.1"/>
    </source>
</evidence>
<evidence type="ECO:0000313" key="3">
    <source>
        <dbReference type="Proteomes" id="UP000324308"/>
    </source>
</evidence>
<sequence>MPLEGRGELRDQPSTARIRHEAAPGRPVAVSAAEGPGYVFVTVPQLLAPGKAEPGAVHR</sequence>
<keyword evidence="3" id="KW-1185">Reference proteome</keyword>